<reference evidence="2 3" key="1">
    <citation type="submission" date="2013-05" db="EMBL/GenBank/DDBJ databases">
        <title>Complete genome sequence of Bacillus thuringiensis YBT-1518, a typical strain with high toxicity to nematode.</title>
        <authorList>
            <person name="Wang P."/>
            <person name="Zhang C."/>
            <person name="Guo M."/>
            <person name="Guo S."/>
            <person name="Zhu Y."/>
            <person name="Zheng J."/>
            <person name="Zhu L."/>
            <person name="Ruan L."/>
            <person name="Peng D."/>
            <person name="Sun M."/>
        </authorList>
    </citation>
    <scope>NUCLEOTIDE SEQUENCE [LARGE SCALE GENOMIC DNA]</scope>
    <source>
        <strain evidence="2 3">YBT-1518</strain>
        <plasmid evidence="2 3">pBMB0231</plasmid>
    </source>
</reference>
<evidence type="ECO:0000313" key="3">
    <source>
        <dbReference type="Proteomes" id="UP000018566"/>
    </source>
</evidence>
<dbReference type="Proteomes" id="UP000018566">
    <property type="component" value="Plasmid pBMB0231"/>
</dbReference>
<dbReference type="KEGG" id="bthu:YBT1518_33931"/>
<proteinExistence type="predicted"/>
<gene>
    <name evidence="2" type="ORF">YBT1518_33931</name>
</gene>
<dbReference type="AlphaFoldDB" id="A0A9W3KJQ5"/>
<evidence type="ECO:0000313" key="2">
    <source>
        <dbReference type="EMBL" id="AHA75471.1"/>
    </source>
</evidence>
<sequence>MKQTILKYAVLGIATGVTISLFKKENRATVQTTGKNLKNKWDEWSQEDSRKETLEKVAATSKQFSTTAANVVKQILPQLLTAAPTVISTIKGRTGKESKEKRDENQESQTSEQNKKQTEEKKEKESDKQTDEKESA</sequence>
<feature type="region of interest" description="Disordered" evidence="1">
    <location>
        <begin position="86"/>
        <end position="136"/>
    </location>
</feature>
<evidence type="ECO:0000256" key="1">
    <source>
        <dbReference type="SAM" id="MobiDB-lite"/>
    </source>
</evidence>
<dbReference type="RefSeq" id="WP_023523718.1">
    <property type="nucleotide sequence ID" value="NC_022876.1"/>
</dbReference>
<feature type="compositionally biased region" description="Basic and acidic residues" evidence="1">
    <location>
        <begin position="94"/>
        <end position="105"/>
    </location>
</feature>
<organism evidence="2 3">
    <name type="scientific">Bacillus thuringiensis YBT-1518</name>
    <dbReference type="NCBI Taxonomy" id="529122"/>
    <lineage>
        <taxon>Bacteria</taxon>
        <taxon>Bacillati</taxon>
        <taxon>Bacillota</taxon>
        <taxon>Bacilli</taxon>
        <taxon>Bacillales</taxon>
        <taxon>Bacillaceae</taxon>
        <taxon>Bacillus</taxon>
        <taxon>Bacillus cereus group</taxon>
    </lineage>
</organism>
<geneLocation type="plasmid" evidence="2 3">
    <name>pBMB0231</name>
</geneLocation>
<name>A0A9W3KJQ5_BACTU</name>
<keyword evidence="2" id="KW-0614">Plasmid</keyword>
<accession>A0A9W3KJQ5</accession>
<feature type="compositionally biased region" description="Basic and acidic residues" evidence="1">
    <location>
        <begin position="113"/>
        <end position="136"/>
    </location>
</feature>
<protein>
    <submittedName>
        <fullName evidence="2">Peptidase U61 LD-carboxypeptidase A</fullName>
    </submittedName>
</protein>
<dbReference type="EMBL" id="CP005938">
    <property type="protein sequence ID" value="AHA75471.1"/>
    <property type="molecule type" value="Genomic_DNA"/>
</dbReference>